<reference evidence="12 13" key="1">
    <citation type="submission" date="2009-08" db="EMBL/GenBank/DDBJ databases">
        <title>The Genome Sequence of Spizellomyces punctatus strain DAOM BR117.</title>
        <authorList>
            <consortium name="The Broad Institute Genome Sequencing Platform"/>
            <person name="Russ C."/>
            <person name="Cuomo C."/>
            <person name="Shea T."/>
            <person name="Young S.K."/>
            <person name="Zeng Q."/>
            <person name="Koehrsen M."/>
            <person name="Haas B."/>
            <person name="Borodovsky M."/>
            <person name="Guigo R."/>
            <person name="Alvarado L."/>
            <person name="Berlin A."/>
            <person name="Bochicchio J."/>
            <person name="Borenstein D."/>
            <person name="Chapman S."/>
            <person name="Chen Z."/>
            <person name="Engels R."/>
            <person name="Freedman E."/>
            <person name="Gellesch M."/>
            <person name="Goldberg J."/>
            <person name="Griggs A."/>
            <person name="Gujja S."/>
            <person name="Heiman D."/>
            <person name="Hepburn T."/>
            <person name="Howarth C."/>
            <person name="Jen D."/>
            <person name="Larson L."/>
            <person name="Lewis B."/>
            <person name="Mehta T."/>
            <person name="Park D."/>
            <person name="Pearson M."/>
            <person name="Roberts A."/>
            <person name="Saif S."/>
            <person name="Shenoy N."/>
            <person name="Sisk P."/>
            <person name="Stolte C."/>
            <person name="Sykes S."/>
            <person name="Thomson T."/>
            <person name="Walk T."/>
            <person name="White J."/>
            <person name="Yandava C."/>
            <person name="Burger G."/>
            <person name="Gray M.W."/>
            <person name="Holland P.W.H."/>
            <person name="King N."/>
            <person name="Lang F.B.F."/>
            <person name="Roger A.J."/>
            <person name="Ruiz-Trillo I."/>
            <person name="Lander E."/>
            <person name="Nusbaum C."/>
        </authorList>
    </citation>
    <scope>NUCLEOTIDE SEQUENCE [LARGE SCALE GENOMIC DNA]</scope>
    <source>
        <strain evidence="12 13">DAOM BR117</strain>
    </source>
</reference>
<evidence type="ECO:0000313" key="12">
    <source>
        <dbReference type="EMBL" id="KNC99807.1"/>
    </source>
</evidence>
<dbReference type="InterPro" id="IPR006094">
    <property type="entry name" value="Oxid_FAD_bind_N"/>
</dbReference>
<keyword evidence="8" id="KW-0496">Mitochondrion</keyword>
<dbReference type="VEuPathDB" id="FungiDB:SPPG_05184"/>
<dbReference type="Proteomes" id="UP000053201">
    <property type="component" value="Unassembled WGS sequence"/>
</dbReference>
<dbReference type="EC" id="1.1.2.4" evidence="9"/>
<dbReference type="FunFam" id="1.10.45.10:FF:000001">
    <property type="entry name" value="D-lactate dehydrogenase mitochondrial"/>
    <property type="match status" value="1"/>
</dbReference>
<dbReference type="GeneID" id="27688578"/>
<dbReference type="InterPro" id="IPR016166">
    <property type="entry name" value="FAD-bd_PCMH"/>
</dbReference>
<dbReference type="GO" id="GO:0071949">
    <property type="term" value="F:FAD binding"/>
    <property type="evidence" value="ECO:0007669"/>
    <property type="project" value="InterPro"/>
</dbReference>
<evidence type="ECO:0000256" key="8">
    <source>
        <dbReference type="ARBA" id="ARBA00023128"/>
    </source>
</evidence>
<dbReference type="Pfam" id="PF01565">
    <property type="entry name" value="FAD_binding_4"/>
    <property type="match status" value="1"/>
</dbReference>
<dbReference type="InParanoid" id="A0A0L0HFA6"/>
<evidence type="ECO:0000256" key="9">
    <source>
        <dbReference type="ARBA" id="ARBA00038897"/>
    </source>
</evidence>
<dbReference type="EMBL" id="KQ257457">
    <property type="protein sequence ID" value="KNC99807.1"/>
    <property type="molecule type" value="Genomic_DNA"/>
</dbReference>
<dbReference type="GO" id="GO:1903457">
    <property type="term" value="P:lactate catabolic process"/>
    <property type="evidence" value="ECO:0007669"/>
    <property type="project" value="EnsemblFungi"/>
</dbReference>
<dbReference type="InterPro" id="IPR004113">
    <property type="entry name" value="FAD-bd_oxidored_4_C"/>
</dbReference>
<protein>
    <recommendedName>
        <fullName evidence="9">D-lactate dehydrogenase (cytochrome)</fullName>
        <ecNumber evidence="9">1.1.2.4</ecNumber>
    </recommendedName>
</protein>
<dbReference type="SUPFAM" id="SSF56176">
    <property type="entry name" value="FAD-binding/transporter-associated domain-like"/>
    <property type="match status" value="1"/>
</dbReference>
<dbReference type="FunFam" id="3.30.70.2740:FF:000001">
    <property type="entry name" value="D-lactate dehydrogenase mitochondrial"/>
    <property type="match status" value="1"/>
</dbReference>
<evidence type="ECO:0000313" key="13">
    <source>
        <dbReference type="Proteomes" id="UP000053201"/>
    </source>
</evidence>
<dbReference type="FunFam" id="3.30.465.10:FF:000016">
    <property type="entry name" value="probable D-lactate dehydrogenase, mitochondrial"/>
    <property type="match status" value="1"/>
</dbReference>
<dbReference type="OMA" id="GQGFEWA"/>
<evidence type="ECO:0000256" key="10">
    <source>
        <dbReference type="ARBA" id="ARBA00051436"/>
    </source>
</evidence>
<feature type="domain" description="FAD-binding PCMH-type" evidence="11">
    <location>
        <begin position="43"/>
        <end position="221"/>
    </location>
</feature>
<dbReference type="Pfam" id="PF02913">
    <property type="entry name" value="FAD-oxidase_C"/>
    <property type="match status" value="1"/>
</dbReference>
<comment type="catalytic activity">
    <reaction evidence="10">
        <text>(R)-lactate + 2 Fe(III)-[cytochrome c] = 2 Fe(II)-[cytochrome c] + pyruvate + 2 H(+)</text>
        <dbReference type="Rhea" id="RHEA:13521"/>
        <dbReference type="Rhea" id="RHEA-COMP:10350"/>
        <dbReference type="Rhea" id="RHEA-COMP:14399"/>
        <dbReference type="ChEBI" id="CHEBI:15361"/>
        <dbReference type="ChEBI" id="CHEBI:15378"/>
        <dbReference type="ChEBI" id="CHEBI:16004"/>
        <dbReference type="ChEBI" id="CHEBI:29033"/>
        <dbReference type="ChEBI" id="CHEBI:29034"/>
        <dbReference type="EC" id="1.1.2.4"/>
    </reaction>
</comment>
<dbReference type="InterPro" id="IPR016164">
    <property type="entry name" value="FAD-linked_Oxase-like_C"/>
</dbReference>
<proteinExistence type="inferred from homology"/>
<dbReference type="InterPro" id="IPR016169">
    <property type="entry name" value="FAD-bd_PCMH_sub2"/>
</dbReference>
<name>A0A0L0HFA6_SPIPD</name>
<dbReference type="PROSITE" id="PS51387">
    <property type="entry name" value="FAD_PCMH"/>
    <property type="match status" value="1"/>
</dbReference>
<keyword evidence="6" id="KW-0809">Transit peptide</keyword>
<evidence type="ECO:0000256" key="4">
    <source>
        <dbReference type="ARBA" id="ARBA00022630"/>
    </source>
</evidence>
<dbReference type="Gene3D" id="1.10.45.10">
    <property type="entry name" value="Vanillyl-alcohol Oxidase, Chain A, domain 4"/>
    <property type="match status" value="1"/>
</dbReference>
<evidence type="ECO:0000256" key="3">
    <source>
        <dbReference type="ARBA" id="ARBA00008000"/>
    </source>
</evidence>
<dbReference type="InterPro" id="IPR016171">
    <property type="entry name" value="Vanillyl_alc_oxidase_C-sub2"/>
</dbReference>
<dbReference type="Gene3D" id="3.30.465.10">
    <property type="match status" value="1"/>
</dbReference>
<organism evidence="12 13">
    <name type="scientific">Spizellomyces punctatus (strain DAOM BR117)</name>
    <dbReference type="NCBI Taxonomy" id="645134"/>
    <lineage>
        <taxon>Eukaryota</taxon>
        <taxon>Fungi</taxon>
        <taxon>Fungi incertae sedis</taxon>
        <taxon>Chytridiomycota</taxon>
        <taxon>Chytridiomycota incertae sedis</taxon>
        <taxon>Chytridiomycetes</taxon>
        <taxon>Spizellomycetales</taxon>
        <taxon>Spizellomycetaceae</taxon>
        <taxon>Spizellomyces</taxon>
    </lineage>
</organism>
<dbReference type="GO" id="GO:0005743">
    <property type="term" value="C:mitochondrial inner membrane"/>
    <property type="evidence" value="ECO:0007669"/>
    <property type="project" value="EnsemblFungi"/>
</dbReference>
<comment type="similarity">
    <text evidence="3">Belongs to the FAD-binding oxidoreductase/transferase type 4 family.</text>
</comment>
<dbReference type="SUPFAM" id="SSF55103">
    <property type="entry name" value="FAD-linked oxidases, C-terminal domain"/>
    <property type="match status" value="1"/>
</dbReference>
<keyword evidence="7" id="KW-0560">Oxidoreductase</keyword>
<evidence type="ECO:0000259" key="11">
    <source>
        <dbReference type="PROSITE" id="PS51387"/>
    </source>
</evidence>
<keyword evidence="4" id="KW-0285">Flavoprotein</keyword>
<dbReference type="PANTHER" id="PTHR11748:SF111">
    <property type="entry name" value="D-LACTATE DEHYDROGENASE, MITOCHONDRIAL-RELATED"/>
    <property type="match status" value="1"/>
</dbReference>
<dbReference type="eggNOG" id="KOG1231">
    <property type="taxonomic scope" value="Eukaryota"/>
</dbReference>
<dbReference type="STRING" id="645134.A0A0L0HFA6"/>
<keyword evidence="13" id="KW-1185">Reference proteome</keyword>
<comment type="subcellular location">
    <subcellularLocation>
        <location evidence="2">Mitochondrion</location>
    </subcellularLocation>
</comment>
<dbReference type="Gene3D" id="3.30.70.2740">
    <property type="match status" value="1"/>
</dbReference>
<dbReference type="RefSeq" id="XP_016607847.1">
    <property type="nucleotide sequence ID" value="XM_016753408.1"/>
</dbReference>
<dbReference type="OrthoDB" id="7786253at2759"/>
<gene>
    <name evidence="12" type="ORF">SPPG_05184</name>
</gene>
<dbReference type="AlphaFoldDB" id="A0A0L0HFA6"/>
<dbReference type="GO" id="GO:0008720">
    <property type="term" value="F:D-lactate dehydrogenase (NAD+) activity"/>
    <property type="evidence" value="ECO:0007669"/>
    <property type="project" value="TreeGrafter"/>
</dbReference>
<evidence type="ECO:0000256" key="1">
    <source>
        <dbReference type="ARBA" id="ARBA00001974"/>
    </source>
</evidence>
<comment type="cofactor">
    <cofactor evidence="1">
        <name>FAD</name>
        <dbReference type="ChEBI" id="CHEBI:57692"/>
    </cofactor>
</comment>
<evidence type="ECO:0000256" key="6">
    <source>
        <dbReference type="ARBA" id="ARBA00022946"/>
    </source>
</evidence>
<dbReference type="InterPro" id="IPR036318">
    <property type="entry name" value="FAD-bd_PCMH-like_sf"/>
</dbReference>
<accession>A0A0L0HFA6</accession>
<evidence type="ECO:0000256" key="7">
    <source>
        <dbReference type="ARBA" id="ARBA00023002"/>
    </source>
</evidence>
<evidence type="ECO:0000256" key="5">
    <source>
        <dbReference type="ARBA" id="ARBA00022827"/>
    </source>
</evidence>
<sequence>MSSPRSPNVESCLADLTRLLGTEKYSSKERDLVYASKDVSYHTPRRPYAVCYADGEDDVAMVLKTCNKYGVPVIPIAGKTSLEGATIPGRSGGVVLDVSRMDTIVSIHEDDLDCVVEPGVGWMELKHALEPLGLFFPPDPGAAACVGGMCGTNCSGTLAWRYGTMSANVLSLRVVLADGTVIRTRRRATKSSAGYDLTRIFVGSEGTLGVITQITLRLRRVPKVMAVAMSQFGELEAAAQAVQQIVQSGILLHRLELMDTFAIRSVNMGRPIDEQLREETTLLFEFATSSQTTLKDQSGEIKSLCQNLGASSFKFAEDKAEADRLWNIRKQAYFAARHLRTDKDKEFRILTTDVAVPISRIREALHNTRKDLAAAKLHATILAHVGDGNFHVLLVIDPDDPEEVRAAEAFRERNARMAIEMDGTCTGEHGIGTGKIGLLPLEVGAQAVEVMRKMKKSLDPNGILNPGKVFSLEPREILLGRL</sequence>
<dbReference type="PANTHER" id="PTHR11748">
    <property type="entry name" value="D-LACTATE DEHYDROGENASE"/>
    <property type="match status" value="1"/>
</dbReference>
<dbReference type="GO" id="GO:0004458">
    <property type="term" value="F:D-lactate dehydrogenase (cytochrome) activity"/>
    <property type="evidence" value="ECO:0007669"/>
    <property type="project" value="UniProtKB-EC"/>
</dbReference>
<keyword evidence="5" id="KW-0274">FAD</keyword>
<evidence type="ECO:0000256" key="2">
    <source>
        <dbReference type="ARBA" id="ARBA00004173"/>
    </source>
</evidence>